<evidence type="ECO:0000313" key="3">
    <source>
        <dbReference type="Proteomes" id="UP001143364"/>
    </source>
</evidence>
<gene>
    <name evidence="2" type="ORF">GCM10008171_10780</name>
</gene>
<reference evidence="2" key="2">
    <citation type="submission" date="2023-01" db="EMBL/GenBank/DDBJ databases">
        <authorList>
            <person name="Sun Q."/>
            <person name="Evtushenko L."/>
        </authorList>
    </citation>
    <scope>NUCLEOTIDE SEQUENCE</scope>
    <source>
        <strain evidence="2">VKM B-2555</strain>
    </source>
</reference>
<name>A0A9W6JGX9_9HYPH</name>
<accession>A0A9W6JGX9</accession>
<dbReference type="Gene3D" id="3.40.50.10610">
    <property type="entry name" value="ABC-type transport auxiliary lipoprotein component"/>
    <property type="match status" value="1"/>
</dbReference>
<dbReference type="SUPFAM" id="SSF159594">
    <property type="entry name" value="XCC0632-like"/>
    <property type="match status" value="1"/>
</dbReference>
<evidence type="ECO:0000313" key="2">
    <source>
        <dbReference type="EMBL" id="GLK75824.1"/>
    </source>
</evidence>
<feature type="domain" description="ABC-type transport auxiliary lipoprotein component" evidence="1">
    <location>
        <begin position="51"/>
        <end position="205"/>
    </location>
</feature>
<evidence type="ECO:0000259" key="1">
    <source>
        <dbReference type="Pfam" id="PF03886"/>
    </source>
</evidence>
<organism evidence="2 3">
    <name type="scientific">Methylopila jiangsuensis</name>
    <dbReference type="NCBI Taxonomy" id="586230"/>
    <lineage>
        <taxon>Bacteria</taxon>
        <taxon>Pseudomonadati</taxon>
        <taxon>Pseudomonadota</taxon>
        <taxon>Alphaproteobacteria</taxon>
        <taxon>Hyphomicrobiales</taxon>
        <taxon>Methylopilaceae</taxon>
        <taxon>Methylopila</taxon>
    </lineage>
</organism>
<proteinExistence type="predicted"/>
<dbReference type="AlphaFoldDB" id="A0A9W6JGX9"/>
<dbReference type="Pfam" id="PF03886">
    <property type="entry name" value="ABC_trans_aux"/>
    <property type="match status" value="1"/>
</dbReference>
<keyword evidence="3" id="KW-1185">Reference proteome</keyword>
<reference evidence="2" key="1">
    <citation type="journal article" date="2014" name="Int. J. Syst. Evol. Microbiol.">
        <title>Complete genome sequence of Corynebacterium casei LMG S-19264T (=DSM 44701T), isolated from a smear-ripened cheese.</title>
        <authorList>
            <consortium name="US DOE Joint Genome Institute (JGI-PGF)"/>
            <person name="Walter F."/>
            <person name="Albersmeier A."/>
            <person name="Kalinowski J."/>
            <person name="Ruckert C."/>
        </authorList>
    </citation>
    <scope>NUCLEOTIDE SEQUENCE</scope>
    <source>
        <strain evidence="2">VKM B-2555</strain>
    </source>
</reference>
<comment type="caution">
    <text evidence="2">The sequence shown here is derived from an EMBL/GenBank/DDBJ whole genome shotgun (WGS) entry which is preliminary data.</text>
</comment>
<protein>
    <submittedName>
        <fullName evidence="2">ABC transporter</fullName>
    </submittedName>
</protein>
<dbReference type="InterPro" id="IPR005586">
    <property type="entry name" value="ABC_trans_aux"/>
</dbReference>
<sequence length="216" mass="22868">MIRAVPFPSSPEKALTRLTFRTVLPAAAAVALGLQLSACSSLIAGSPDATYDLTAPSDLPRGGARRGVLVVAEPVAVAVIDGQRIVVKPNGGQVTYLPKSQWSDRLPKLLQARMIESYENAAWLRSVGRPGDRLAVDYQLVTEVRAFQIDAAASEAVVELTAKITNDKTGKIVAGEVFQARQPLAGAVDGPSATQALDQALKRVLTGLVTWTGQRV</sequence>
<dbReference type="Proteomes" id="UP001143364">
    <property type="component" value="Unassembled WGS sequence"/>
</dbReference>
<dbReference type="EMBL" id="BSFK01000005">
    <property type="protein sequence ID" value="GLK75824.1"/>
    <property type="molecule type" value="Genomic_DNA"/>
</dbReference>